<dbReference type="GO" id="GO:0005886">
    <property type="term" value="C:plasma membrane"/>
    <property type="evidence" value="ECO:0007669"/>
    <property type="project" value="TreeGrafter"/>
</dbReference>
<evidence type="ECO:0000256" key="1">
    <source>
        <dbReference type="ARBA" id="ARBA00022679"/>
    </source>
</evidence>
<gene>
    <name evidence="5" type="ORF">SAMN02745716_0960</name>
</gene>
<evidence type="ECO:0000256" key="3">
    <source>
        <dbReference type="SAM" id="MobiDB-lite"/>
    </source>
</evidence>
<dbReference type="Proteomes" id="UP000222056">
    <property type="component" value="Unassembled WGS sequence"/>
</dbReference>
<keyword evidence="1 5" id="KW-0808">Transferase</keyword>
<dbReference type="GO" id="GO:0006654">
    <property type="term" value="P:phosphatidic acid biosynthetic process"/>
    <property type="evidence" value="ECO:0007669"/>
    <property type="project" value="TreeGrafter"/>
</dbReference>
<reference evidence="6" key="1">
    <citation type="submission" date="2016-10" db="EMBL/GenBank/DDBJ databases">
        <authorList>
            <person name="Varghese N."/>
            <person name="Submissions S."/>
        </authorList>
    </citation>
    <scope>NUCLEOTIDE SEQUENCE [LARGE SCALE GENOMIC DNA]</scope>
    <source>
        <strain evidence="6">ATCC 35263</strain>
    </source>
</reference>
<dbReference type="SUPFAM" id="SSF69593">
    <property type="entry name" value="Glycerol-3-phosphate (1)-acyltransferase"/>
    <property type="match status" value="1"/>
</dbReference>
<dbReference type="GO" id="GO:0003841">
    <property type="term" value="F:1-acylglycerol-3-phosphate O-acyltransferase activity"/>
    <property type="evidence" value="ECO:0007669"/>
    <property type="project" value="TreeGrafter"/>
</dbReference>
<organism evidence="5 6">
    <name type="scientific">Thermoleophilum album</name>
    <dbReference type="NCBI Taxonomy" id="29539"/>
    <lineage>
        <taxon>Bacteria</taxon>
        <taxon>Bacillati</taxon>
        <taxon>Actinomycetota</taxon>
        <taxon>Thermoleophilia</taxon>
        <taxon>Thermoleophilales</taxon>
        <taxon>Thermoleophilaceae</taxon>
        <taxon>Thermoleophilum</taxon>
    </lineage>
</organism>
<dbReference type="SMART" id="SM00563">
    <property type="entry name" value="PlsC"/>
    <property type="match status" value="1"/>
</dbReference>
<dbReference type="Pfam" id="PF01553">
    <property type="entry name" value="Acyltransferase"/>
    <property type="match status" value="1"/>
</dbReference>
<feature type="region of interest" description="Disordered" evidence="3">
    <location>
        <begin position="1"/>
        <end position="21"/>
    </location>
</feature>
<name>A0A1H6FPB4_THEAL</name>
<dbReference type="InterPro" id="IPR002123">
    <property type="entry name" value="Plipid/glycerol_acylTrfase"/>
</dbReference>
<proteinExistence type="predicted"/>
<sequence>MTTTEAPRTRLKPQAYRDPRPPEHFARYHRRARERDPDWIYELCRFVLTPYTVGFYRARARGLENVPPFGPAIIAPNHFSFLDHFFVAVYLRRKVRFVAKSQLFKPPLDFVLTHAGVIPIRRGVVDEEAFTSALTVLERGGLVVMYAEAGRSRTGELGRPRWGLGRLALESGAPVVPTAIVGTERARDWRRLRFPQVTVAFGTPMAFERVERPRRQQSQRASELVFERVRELHTRLRAERSRR</sequence>
<evidence type="ECO:0000259" key="4">
    <source>
        <dbReference type="SMART" id="SM00563"/>
    </source>
</evidence>
<accession>A0A1H6FPB4</accession>
<keyword evidence="2 5" id="KW-0012">Acyltransferase</keyword>
<feature type="domain" description="Phospholipid/glycerol acyltransferase" evidence="4">
    <location>
        <begin position="72"/>
        <end position="183"/>
    </location>
</feature>
<protein>
    <submittedName>
        <fullName evidence="5">1-acyl-sn-glycerol-3-phosphate acyltransferase</fullName>
    </submittedName>
</protein>
<dbReference type="PANTHER" id="PTHR10434">
    <property type="entry name" value="1-ACYL-SN-GLYCEROL-3-PHOSPHATE ACYLTRANSFERASE"/>
    <property type="match status" value="1"/>
</dbReference>
<dbReference type="RefSeq" id="WP_177169336.1">
    <property type="nucleotide sequence ID" value="NZ_FNWJ01000001.1"/>
</dbReference>
<evidence type="ECO:0000313" key="6">
    <source>
        <dbReference type="Proteomes" id="UP000222056"/>
    </source>
</evidence>
<dbReference type="CDD" id="cd07989">
    <property type="entry name" value="LPLAT_AGPAT-like"/>
    <property type="match status" value="1"/>
</dbReference>
<evidence type="ECO:0000313" key="5">
    <source>
        <dbReference type="EMBL" id="SEH12030.1"/>
    </source>
</evidence>
<dbReference type="AlphaFoldDB" id="A0A1H6FPB4"/>
<dbReference type="STRING" id="29539.SAMN02745716_0960"/>
<evidence type="ECO:0000256" key="2">
    <source>
        <dbReference type="ARBA" id="ARBA00023315"/>
    </source>
</evidence>
<keyword evidence="6" id="KW-1185">Reference proteome</keyword>
<dbReference type="EMBL" id="FNWJ01000001">
    <property type="protein sequence ID" value="SEH12030.1"/>
    <property type="molecule type" value="Genomic_DNA"/>
</dbReference>
<dbReference type="PANTHER" id="PTHR10434:SF11">
    <property type="entry name" value="1-ACYL-SN-GLYCEROL-3-PHOSPHATE ACYLTRANSFERASE"/>
    <property type="match status" value="1"/>
</dbReference>